<dbReference type="Proteomes" id="UP000481861">
    <property type="component" value="Unassembled WGS sequence"/>
</dbReference>
<feature type="repeat" description="ANK" evidence="3">
    <location>
        <begin position="569"/>
        <end position="601"/>
    </location>
</feature>
<protein>
    <submittedName>
        <fullName evidence="6">Ankyrin repeat-containing domain protein</fullName>
    </submittedName>
</protein>
<feature type="repeat" description="ANK" evidence="3">
    <location>
        <begin position="433"/>
        <end position="465"/>
    </location>
</feature>
<dbReference type="SMART" id="SM00248">
    <property type="entry name" value="ANK"/>
    <property type="match status" value="6"/>
</dbReference>
<comment type="caution">
    <text evidence="6">The sequence shown here is derived from an EMBL/GenBank/DDBJ whole genome shotgun (WGS) entry which is preliminary data.</text>
</comment>
<evidence type="ECO:0000256" key="4">
    <source>
        <dbReference type="SAM" id="MobiDB-lite"/>
    </source>
</evidence>
<feature type="compositionally biased region" description="Basic and acidic residues" evidence="4">
    <location>
        <begin position="718"/>
        <end position="732"/>
    </location>
</feature>
<feature type="region of interest" description="Disordered" evidence="4">
    <location>
        <begin position="677"/>
        <end position="759"/>
    </location>
</feature>
<reference evidence="6 7" key="1">
    <citation type="submission" date="2020-01" db="EMBL/GenBank/DDBJ databases">
        <authorList>
            <consortium name="DOE Joint Genome Institute"/>
            <person name="Haridas S."/>
            <person name="Albert R."/>
            <person name="Binder M."/>
            <person name="Bloem J."/>
            <person name="Labutti K."/>
            <person name="Salamov A."/>
            <person name="Andreopoulos B."/>
            <person name="Baker S.E."/>
            <person name="Barry K."/>
            <person name="Bills G."/>
            <person name="Bluhm B.H."/>
            <person name="Cannon C."/>
            <person name="Castanera R."/>
            <person name="Culley D.E."/>
            <person name="Daum C."/>
            <person name="Ezra D."/>
            <person name="Gonzalez J.B."/>
            <person name="Henrissat B."/>
            <person name="Kuo A."/>
            <person name="Liang C."/>
            <person name="Lipzen A."/>
            <person name="Lutzoni F."/>
            <person name="Magnuson J."/>
            <person name="Mondo S."/>
            <person name="Nolan M."/>
            <person name="Ohm R."/>
            <person name="Pangilinan J."/>
            <person name="Park H.-J.H."/>
            <person name="Ramirez L."/>
            <person name="Alfaro M."/>
            <person name="Sun H."/>
            <person name="Tritt A."/>
            <person name="Yoshinaga Y."/>
            <person name="Zwiers L.-H.L."/>
            <person name="Turgeon B.G."/>
            <person name="Goodwin S.B."/>
            <person name="Spatafora J.W."/>
            <person name="Crous P.W."/>
            <person name="Grigoriev I.V."/>
        </authorList>
    </citation>
    <scope>NUCLEOTIDE SEQUENCE [LARGE SCALE GENOMIC DNA]</scope>
    <source>
        <strain evidence="6 7">CBS 611.86</strain>
    </source>
</reference>
<keyword evidence="5" id="KW-0732">Signal</keyword>
<feature type="repeat" description="ANK" evidence="3">
    <location>
        <begin position="500"/>
        <end position="535"/>
    </location>
</feature>
<feature type="repeat" description="ANK" evidence="3">
    <location>
        <begin position="536"/>
        <end position="568"/>
    </location>
</feature>
<dbReference type="AlphaFoldDB" id="A0A7C8I5X8"/>
<proteinExistence type="predicted"/>
<dbReference type="SUPFAM" id="SSF48403">
    <property type="entry name" value="Ankyrin repeat"/>
    <property type="match status" value="1"/>
</dbReference>
<keyword evidence="2 3" id="KW-0040">ANK repeat</keyword>
<keyword evidence="1" id="KW-0677">Repeat</keyword>
<feature type="signal peptide" evidence="5">
    <location>
        <begin position="1"/>
        <end position="16"/>
    </location>
</feature>
<accession>A0A7C8I5X8</accession>
<dbReference type="OrthoDB" id="341259at2759"/>
<dbReference type="PROSITE" id="PS50297">
    <property type="entry name" value="ANK_REP_REGION"/>
    <property type="match status" value="2"/>
</dbReference>
<dbReference type="PANTHER" id="PTHR24134">
    <property type="entry name" value="ANKYRIN REPEAT-CONTAINING PROTEIN DDB_G0279043"/>
    <property type="match status" value="1"/>
</dbReference>
<feature type="repeat" description="ANK" evidence="3">
    <location>
        <begin position="466"/>
        <end position="499"/>
    </location>
</feature>
<dbReference type="EMBL" id="JAADJZ010000014">
    <property type="protein sequence ID" value="KAF2870086.1"/>
    <property type="molecule type" value="Genomic_DNA"/>
</dbReference>
<name>A0A7C8I5X8_9PLEO</name>
<dbReference type="InterPro" id="IPR002110">
    <property type="entry name" value="Ankyrin_rpt"/>
</dbReference>
<evidence type="ECO:0000256" key="1">
    <source>
        <dbReference type="ARBA" id="ARBA00022737"/>
    </source>
</evidence>
<dbReference type="Pfam" id="PF00023">
    <property type="entry name" value="Ank"/>
    <property type="match status" value="1"/>
</dbReference>
<sequence>MEPVSLAASIITLVSATSATSTALARLWGARGVPDYVATALNEVTDFKAMLKVVHSVVNGVEESMSDDIKAELERLLGRAKTQLEVFATFLDEKVLKESGGENGPRTKLRRSAVIREAFGDLRDRINALREELVSIKIGMGVTISAMNTQQLRSIPTLLMSIQQISLVRPGDLPVSSLPSTTANETPHVIETIMSGDSNHNIPCHVPYQGSSPRWLRGLIGSMFCTFTGTPVLNYRSCNVPQCGAKQGRPGSLRFQYFFPTWLLPVGIQVSGDWLDLSGLGASWTLKIPRFVTEVWIYRRCYALLEQDSALEVQKFMAMNRIAANDVLSFGENLFELALISGAKESCLLMLEQGLDPSIPSSQGVTLAQLAWHDHLSYGDSASQALTNLPQINDEFDDLAFNALHKIVLELTNHDLTEHIDLHPNLVFEQDCFGYTPLHWASQRLDVKSVDVLVKAGADTNATCREGRSTLMLTAEMKSSKACCKLLIDAGANVNHTDAEGKNALFCAIRTTDNVDLETVTLLLDHGVDIDRSDQFGATCLQYAAVKPDFELCKILLDYGANIEAENRHGVTAIFDAVRHNRTSAIRTLNDRGANLNKSDKLGQTLVHYAALYSTVETMQIMQEWRIQGLRMDPEDVDGYWHYFDQQRDNHCNYQRSPPEVERSAFQALLNSIIPCTAPKPDPCAKTRDIPGAFPAEEDRQVSDSGTTQDNDAEDTSEGEHDEYHDTVRDQAEPETAGAGAEEQRTVALGDNQALGAEM</sequence>
<keyword evidence="7" id="KW-1185">Reference proteome</keyword>
<evidence type="ECO:0000313" key="6">
    <source>
        <dbReference type="EMBL" id="KAF2870086.1"/>
    </source>
</evidence>
<dbReference type="InterPro" id="IPR036770">
    <property type="entry name" value="Ankyrin_rpt-contain_sf"/>
</dbReference>
<dbReference type="Pfam" id="PF13637">
    <property type="entry name" value="Ank_4"/>
    <property type="match status" value="1"/>
</dbReference>
<evidence type="ECO:0000256" key="2">
    <source>
        <dbReference type="ARBA" id="ARBA00023043"/>
    </source>
</evidence>
<organism evidence="6 7">
    <name type="scientific">Massariosphaeria phaeospora</name>
    <dbReference type="NCBI Taxonomy" id="100035"/>
    <lineage>
        <taxon>Eukaryota</taxon>
        <taxon>Fungi</taxon>
        <taxon>Dikarya</taxon>
        <taxon>Ascomycota</taxon>
        <taxon>Pezizomycotina</taxon>
        <taxon>Dothideomycetes</taxon>
        <taxon>Pleosporomycetidae</taxon>
        <taxon>Pleosporales</taxon>
        <taxon>Pleosporales incertae sedis</taxon>
        <taxon>Massariosphaeria</taxon>
    </lineage>
</organism>
<dbReference type="PROSITE" id="PS50088">
    <property type="entry name" value="ANK_REPEAT"/>
    <property type="match status" value="5"/>
</dbReference>
<evidence type="ECO:0000256" key="3">
    <source>
        <dbReference type="PROSITE-ProRule" id="PRU00023"/>
    </source>
</evidence>
<dbReference type="PANTHER" id="PTHR24134:SF9">
    <property type="entry name" value="ANKYRIN REPEAT AND SOCS BOX PROTEIN 8"/>
    <property type="match status" value="1"/>
</dbReference>
<dbReference type="Pfam" id="PF12796">
    <property type="entry name" value="Ank_2"/>
    <property type="match status" value="1"/>
</dbReference>
<evidence type="ECO:0000256" key="5">
    <source>
        <dbReference type="SAM" id="SignalP"/>
    </source>
</evidence>
<feature type="chain" id="PRO_5028984955" evidence="5">
    <location>
        <begin position="17"/>
        <end position="759"/>
    </location>
</feature>
<evidence type="ECO:0000313" key="7">
    <source>
        <dbReference type="Proteomes" id="UP000481861"/>
    </source>
</evidence>
<gene>
    <name evidence="6" type="ORF">BDV95DRAFT_639166</name>
</gene>
<dbReference type="Gene3D" id="1.25.40.20">
    <property type="entry name" value="Ankyrin repeat-containing domain"/>
    <property type="match status" value="2"/>
</dbReference>